<evidence type="ECO:0000256" key="2">
    <source>
        <dbReference type="SAM" id="Coils"/>
    </source>
</evidence>
<accession>A0A6J1DZS7</accession>
<dbReference type="RefSeq" id="XP_022159795.1">
    <property type="nucleotide sequence ID" value="XM_022304103.1"/>
</dbReference>
<gene>
    <name evidence="6" type="primary">LOC111026108</name>
</gene>
<proteinExistence type="inferred from homology"/>
<sequence length="178" mass="20246">MGAEAEETETETPQNDVAQHNTPIVPLPPPPILHSFLYEISDPSAQKTDASKDRDVALARVEWEKKLALIKAWEESEKIKAENKAYKRLSAIDSWEDGKKASIEAQLMKIEEKMEKKKAEYVEEMKNKIVGIHKQGEEKKAAIEAERREQYLKVEETAAKYRSSGFTPKNLLLKCFSG</sequence>
<protein>
    <submittedName>
        <fullName evidence="6">Remorin-like isoform X1</fullName>
    </submittedName>
</protein>
<evidence type="ECO:0000256" key="3">
    <source>
        <dbReference type="SAM" id="MobiDB-lite"/>
    </source>
</evidence>
<feature type="compositionally biased region" description="Acidic residues" evidence="3">
    <location>
        <begin position="1"/>
        <end position="10"/>
    </location>
</feature>
<dbReference type="Pfam" id="PF03763">
    <property type="entry name" value="Remorin_C"/>
    <property type="match status" value="1"/>
</dbReference>
<keyword evidence="5" id="KW-1185">Reference proteome</keyword>
<dbReference type="OrthoDB" id="684343at2759"/>
<evidence type="ECO:0000256" key="1">
    <source>
        <dbReference type="ARBA" id="ARBA00005711"/>
    </source>
</evidence>
<evidence type="ECO:0000313" key="5">
    <source>
        <dbReference type="Proteomes" id="UP000504603"/>
    </source>
</evidence>
<feature type="region of interest" description="Disordered" evidence="3">
    <location>
        <begin position="1"/>
        <end position="27"/>
    </location>
</feature>
<feature type="coiled-coil region" evidence="2">
    <location>
        <begin position="100"/>
        <end position="127"/>
    </location>
</feature>
<name>A0A6J1DZS7_MOMCH</name>
<reference evidence="6" key="1">
    <citation type="submission" date="2025-08" db="UniProtKB">
        <authorList>
            <consortium name="RefSeq"/>
        </authorList>
    </citation>
    <scope>IDENTIFICATION</scope>
    <source>
        <strain evidence="6">OHB3-1</strain>
    </source>
</reference>
<evidence type="ECO:0000313" key="6">
    <source>
        <dbReference type="RefSeq" id="XP_022159795.1"/>
    </source>
</evidence>
<keyword evidence="2" id="KW-0175">Coiled coil</keyword>
<dbReference type="GeneID" id="111026108"/>
<feature type="domain" description="Remorin C-terminal" evidence="4">
    <location>
        <begin position="65"/>
        <end position="169"/>
    </location>
</feature>
<dbReference type="PANTHER" id="PTHR31775:SF29">
    <property type="entry name" value="REMORIN C-TERMINAL DOMAIN-CONTAINING PROTEIN"/>
    <property type="match status" value="1"/>
</dbReference>
<feature type="compositionally biased region" description="Polar residues" evidence="3">
    <location>
        <begin position="13"/>
        <end position="22"/>
    </location>
</feature>
<dbReference type="AlphaFoldDB" id="A0A6J1DZS7"/>
<organism evidence="5 6">
    <name type="scientific">Momordica charantia</name>
    <name type="common">Bitter gourd</name>
    <name type="synonym">Balsam pear</name>
    <dbReference type="NCBI Taxonomy" id="3673"/>
    <lineage>
        <taxon>Eukaryota</taxon>
        <taxon>Viridiplantae</taxon>
        <taxon>Streptophyta</taxon>
        <taxon>Embryophyta</taxon>
        <taxon>Tracheophyta</taxon>
        <taxon>Spermatophyta</taxon>
        <taxon>Magnoliopsida</taxon>
        <taxon>eudicotyledons</taxon>
        <taxon>Gunneridae</taxon>
        <taxon>Pentapetalae</taxon>
        <taxon>rosids</taxon>
        <taxon>fabids</taxon>
        <taxon>Cucurbitales</taxon>
        <taxon>Cucurbitaceae</taxon>
        <taxon>Momordiceae</taxon>
        <taxon>Momordica</taxon>
    </lineage>
</organism>
<dbReference type="Proteomes" id="UP000504603">
    <property type="component" value="Unplaced"/>
</dbReference>
<comment type="similarity">
    <text evidence="1">Belongs to the remorin family.</text>
</comment>
<dbReference type="InterPro" id="IPR005516">
    <property type="entry name" value="Remorin_C"/>
</dbReference>
<dbReference type="PANTHER" id="PTHR31775">
    <property type="entry name" value="OS02G0117200 PROTEIN"/>
    <property type="match status" value="1"/>
</dbReference>
<evidence type="ECO:0000259" key="4">
    <source>
        <dbReference type="Pfam" id="PF03763"/>
    </source>
</evidence>
<dbReference type="KEGG" id="mcha:111026108"/>